<name>A0ABN2RBB9_9ACTN</name>
<evidence type="ECO:0000313" key="3">
    <source>
        <dbReference type="Proteomes" id="UP001499854"/>
    </source>
</evidence>
<reference evidence="2 3" key="1">
    <citation type="journal article" date="2019" name="Int. J. Syst. Evol. Microbiol.">
        <title>The Global Catalogue of Microorganisms (GCM) 10K type strain sequencing project: providing services to taxonomists for standard genome sequencing and annotation.</title>
        <authorList>
            <consortium name="The Broad Institute Genomics Platform"/>
            <consortium name="The Broad Institute Genome Sequencing Center for Infectious Disease"/>
            <person name="Wu L."/>
            <person name="Ma J."/>
        </authorList>
    </citation>
    <scope>NUCLEOTIDE SEQUENCE [LARGE SCALE GENOMIC DNA]</scope>
    <source>
        <strain evidence="2 3">JCM 16013</strain>
    </source>
</reference>
<organism evidence="2 3">
    <name type="scientific">Catenulispora subtropica</name>
    <dbReference type="NCBI Taxonomy" id="450798"/>
    <lineage>
        <taxon>Bacteria</taxon>
        <taxon>Bacillati</taxon>
        <taxon>Actinomycetota</taxon>
        <taxon>Actinomycetes</taxon>
        <taxon>Catenulisporales</taxon>
        <taxon>Catenulisporaceae</taxon>
        <taxon>Catenulispora</taxon>
    </lineage>
</organism>
<evidence type="ECO:0000259" key="1">
    <source>
        <dbReference type="Pfam" id="PF03771"/>
    </source>
</evidence>
<proteinExistence type="predicted"/>
<gene>
    <name evidence="2" type="ORF">GCM10009838_25340</name>
</gene>
<sequence>MPETTPACPLALAEDSEPIMPPPVTVPVYAAGPGMADTALMILEAAAWHRYEDGNCNVTYRSPDGSVTAEFGPESERYHRRGPLWEVKYTNPDPYAKNSRSWTATFGDDVPAEAIGAFLATLTDPAGLETDRWN</sequence>
<dbReference type="RefSeq" id="WP_344657162.1">
    <property type="nucleotide sequence ID" value="NZ_BAAAQM010000011.1"/>
</dbReference>
<dbReference type="EMBL" id="BAAAQM010000011">
    <property type="protein sequence ID" value="GAA1966505.1"/>
    <property type="molecule type" value="Genomic_DNA"/>
</dbReference>
<dbReference type="InterPro" id="IPR005523">
    <property type="entry name" value="DUF317_SPDY"/>
</dbReference>
<keyword evidence="3" id="KW-1185">Reference proteome</keyword>
<comment type="caution">
    <text evidence="2">The sequence shown here is derived from an EMBL/GenBank/DDBJ whole genome shotgun (WGS) entry which is preliminary data.</text>
</comment>
<protein>
    <recommendedName>
        <fullName evidence="1">DUF317 domain-containing protein</fullName>
    </recommendedName>
</protein>
<accession>A0ABN2RBB9</accession>
<dbReference type="Proteomes" id="UP001499854">
    <property type="component" value="Unassembled WGS sequence"/>
</dbReference>
<evidence type="ECO:0000313" key="2">
    <source>
        <dbReference type="EMBL" id="GAA1966505.1"/>
    </source>
</evidence>
<feature type="domain" description="DUF317" evidence="1">
    <location>
        <begin position="62"/>
        <end position="127"/>
    </location>
</feature>
<dbReference type="Pfam" id="PF03771">
    <property type="entry name" value="SPDY"/>
    <property type="match status" value="1"/>
</dbReference>